<gene>
    <name evidence="2" type="ORF">B1526_1394</name>
</gene>
<protein>
    <submittedName>
        <fullName evidence="2">Peptidase, M23 family</fullName>
    </submittedName>
</protein>
<accession>A0A2A2EDM1</accession>
<dbReference type="InterPro" id="IPR011055">
    <property type="entry name" value="Dup_hybrid_motif"/>
</dbReference>
<evidence type="ECO:0000313" key="3">
    <source>
        <dbReference type="Proteomes" id="UP000218399"/>
    </source>
</evidence>
<dbReference type="PANTHER" id="PTHR21666">
    <property type="entry name" value="PEPTIDASE-RELATED"/>
    <property type="match status" value="1"/>
</dbReference>
<dbReference type="SUPFAM" id="SSF51261">
    <property type="entry name" value="Duplicated hybrid motif"/>
    <property type="match status" value="1"/>
</dbReference>
<sequence>MGQYEQAAHIRRAKRRKRIEAMRGRMRRNALVSVTMLVVSASALAVGVRETGCAHADDGCAPAMVMPVKGGIVASAFDGPAQVWLAGHRGIDIEAQEGTTLVAPVDGSISFSGKVAGKSVVSIVHGAWTLTFEPAVTSLVVGSRVRRGEPFGTVSGTSDHCDGTCVHWGMRAAGRRYVDPERWLHAQRVMLVE</sequence>
<dbReference type="RefSeq" id="WP_235607097.1">
    <property type="nucleotide sequence ID" value="NZ_MVOH01000015.1"/>
</dbReference>
<name>A0A2A2EDM1_9BIFI</name>
<reference evidence="2 3" key="1">
    <citation type="journal article" date="2017" name="ISME J.">
        <title>Unveiling bifidobacterial biogeography across the mammalian branch of the tree of life.</title>
        <authorList>
            <person name="Milani C."/>
            <person name="Mangifesta M."/>
            <person name="Mancabelli L."/>
            <person name="Lugli G.A."/>
            <person name="James K."/>
            <person name="Duranti S."/>
            <person name="Turroni F."/>
            <person name="Ferrario C."/>
            <person name="Ossiprandi M.C."/>
            <person name="van Sinderen D."/>
            <person name="Ventura M."/>
        </authorList>
    </citation>
    <scope>NUCLEOTIDE SEQUENCE [LARGE SCALE GENOMIC DNA]</scope>
    <source>
        <strain evidence="3">Ham19E</strain>
    </source>
</reference>
<evidence type="ECO:0000313" key="2">
    <source>
        <dbReference type="EMBL" id="PAU67309.1"/>
    </source>
</evidence>
<dbReference type="AlphaFoldDB" id="A0A2A2EDM1"/>
<evidence type="ECO:0000259" key="1">
    <source>
        <dbReference type="Pfam" id="PF01551"/>
    </source>
</evidence>
<keyword evidence="3" id="KW-1185">Reference proteome</keyword>
<dbReference type="EMBL" id="MVOH01000015">
    <property type="protein sequence ID" value="PAU67309.1"/>
    <property type="molecule type" value="Genomic_DNA"/>
</dbReference>
<comment type="caution">
    <text evidence="2">The sequence shown here is derived from an EMBL/GenBank/DDBJ whole genome shotgun (WGS) entry which is preliminary data.</text>
</comment>
<organism evidence="2 3">
    <name type="scientific">Bifidobacterium criceti</name>
    <dbReference type="NCBI Taxonomy" id="1960969"/>
    <lineage>
        <taxon>Bacteria</taxon>
        <taxon>Bacillati</taxon>
        <taxon>Actinomycetota</taxon>
        <taxon>Actinomycetes</taxon>
        <taxon>Bifidobacteriales</taxon>
        <taxon>Bifidobacteriaceae</taxon>
        <taxon>Bifidobacterium</taxon>
    </lineage>
</organism>
<dbReference type="InterPro" id="IPR050570">
    <property type="entry name" value="Cell_wall_metabolism_enzyme"/>
</dbReference>
<dbReference type="GO" id="GO:0004222">
    <property type="term" value="F:metalloendopeptidase activity"/>
    <property type="evidence" value="ECO:0007669"/>
    <property type="project" value="TreeGrafter"/>
</dbReference>
<dbReference type="PANTHER" id="PTHR21666:SF291">
    <property type="entry name" value="STAGE II SPORULATION PROTEIN Q"/>
    <property type="match status" value="1"/>
</dbReference>
<proteinExistence type="predicted"/>
<dbReference type="InterPro" id="IPR016047">
    <property type="entry name" value="M23ase_b-sheet_dom"/>
</dbReference>
<dbReference type="Proteomes" id="UP000218399">
    <property type="component" value="Unassembled WGS sequence"/>
</dbReference>
<feature type="domain" description="M23ase beta-sheet core" evidence="1">
    <location>
        <begin position="87"/>
        <end position="180"/>
    </location>
</feature>
<dbReference type="Gene3D" id="2.70.70.10">
    <property type="entry name" value="Glucose Permease (Domain IIA)"/>
    <property type="match status" value="1"/>
</dbReference>
<dbReference type="CDD" id="cd12797">
    <property type="entry name" value="M23_peptidase"/>
    <property type="match status" value="1"/>
</dbReference>
<dbReference type="Pfam" id="PF01551">
    <property type="entry name" value="Peptidase_M23"/>
    <property type="match status" value="1"/>
</dbReference>